<reference evidence="3 4" key="1">
    <citation type="submission" date="2021-04" db="EMBL/GenBank/DDBJ databases">
        <authorList>
            <person name="Bliznina A."/>
        </authorList>
    </citation>
    <scope>NUCLEOTIDE SEQUENCE [LARGE SCALE GENOMIC DNA]</scope>
</reference>
<dbReference type="PROSITE" id="PS50095">
    <property type="entry name" value="PLAT"/>
    <property type="match status" value="1"/>
</dbReference>
<name>A0ABN7SDJ4_OIKDI</name>
<dbReference type="Proteomes" id="UP001158576">
    <property type="component" value="Chromosome XSR"/>
</dbReference>
<dbReference type="Pfam" id="PF01477">
    <property type="entry name" value="PLAT"/>
    <property type="match status" value="1"/>
</dbReference>
<accession>A0ABN7SDJ4</accession>
<feature type="domain" description="PLAT" evidence="2">
    <location>
        <begin position="4"/>
        <end position="117"/>
    </location>
</feature>
<evidence type="ECO:0000259" key="2">
    <source>
        <dbReference type="PROSITE" id="PS50095"/>
    </source>
</evidence>
<evidence type="ECO:0000313" key="4">
    <source>
        <dbReference type="Proteomes" id="UP001158576"/>
    </source>
</evidence>
<proteinExistence type="predicted"/>
<gene>
    <name evidence="3" type="ORF">OKIOD_LOCUS6666</name>
</gene>
<protein>
    <submittedName>
        <fullName evidence="3">Oidioi.mRNA.OKI2018_I69.XSR.g15108.t1.cds</fullName>
    </submittedName>
</protein>
<dbReference type="EMBL" id="OU015569">
    <property type="protein sequence ID" value="CAG5097509.1"/>
    <property type="molecule type" value="Genomic_DNA"/>
</dbReference>
<dbReference type="PANTHER" id="PTHR31718">
    <property type="entry name" value="PLAT DOMAIN-CONTAINING PROTEIN"/>
    <property type="match status" value="1"/>
</dbReference>
<dbReference type="SMART" id="SM00308">
    <property type="entry name" value="LH2"/>
    <property type="match status" value="1"/>
</dbReference>
<dbReference type="InterPro" id="IPR036392">
    <property type="entry name" value="PLAT/LH2_dom_sf"/>
</dbReference>
<sequence>MSFHEFTIHVRTSTKIFSGTDDDVFIDIIGESAQTGWTKLDNPYKNDFERGNTDKFKLYFTDLGTINAVRLKKNGRDDWRVHSVQIDTTGGGKMRKYLFKPRVKKIKKKIKLPKAFSTPEISSMM</sequence>
<dbReference type="PANTHER" id="PTHR31718:SF60">
    <property type="entry name" value="LIPOXYGENASE HOMOLOGY DOMAIN-CONTAINING PROTEIN 1"/>
    <property type="match status" value="1"/>
</dbReference>
<dbReference type="SUPFAM" id="SSF49723">
    <property type="entry name" value="Lipase/lipooxygenase domain (PLAT/LH2 domain)"/>
    <property type="match status" value="1"/>
</dbReference>
<evidence type="ECO:0000313" key="3">
    <source>
        <dbReference type="EMBL" id="CAG5097509.1"/>
    </source>
</evidence>
<organism evidence="3 4">
    <name type="scientific">Oikopleura dioica</name>
    <name type="common">Tunicate</name>
    <dbReference type="NCBI Taxonomy" id="34765"/>
    <lineage>
        <taxon>Eukaryota</taxon>
        <taxon>Metazoa</taxon>
        <taxon>Chordata</taxon>
        <taxon>Tunicata</taxon>
        <taxon>Appendicularia</taxon>
        <taxon>Copelata</taxon>
        <taxon>Oikopleuridae</taxon>
        <taxon>Oikopleura</taxon>
    </lineage>
</organism>
<dbReference type="InterPro" id="IPR001024">
    <property type="entry name" value="PLAT/LH2_dom"/>
</dbReference>
<keyword evidence="4" id="KW-1185">Reference proteome</keyword>
<comment type="caution">
    <text evidence="1">Lacks conserved residue(s) required for the propagation of feature annotation.</text>
</comment>
<evidence type="ECO:0000256" key="1">
    <source>
        <dbReference type="PROSITE-ProRule" id="PRU00152"/>
    </source>
</evidence>
<dbReference type="Gene3D" id="2.60.60.20">
    <property type="entry name" value="PLAT/LH2 domain"/>
    <property type="match status" value="1"/>
</dbReference>